<keyword evidence="1" id="KW-0732">Signal</keyword>
<comment type="caution">
    <text evidence="2">The sequence shown here is derived from an EMBL/GenBank/DDBJ whole genome shotgun (WGS) entry which is preliminary data.</text>
</comment>
<dbReference type="GeneID" id="66102830"/>
<evidence type="ECO:0000313" key="3">
    <source>
        <dbReference type="Proteomes" id="UP000812287"/>
    </source>
</evidence>
<keyword evidence="3" id="KW-1185">Reference proteome</keyword>
<feature type="signal peptide" evidence="1">
    <location>
        <begin position="1"/>
        <end position="17"/>
    </location>
</feature>
<name>A0A9P7VLN5_9AGAR</name>
<dbReference type="RefSeq" id="XP_043036961.1">
    <property type="nucleotide sequence ID" value="XM_043180534.1"/>
</dbReference>
<feature type="chain" id="PRO_5040318847" evidence="1">
    <location>
        <begin position="18"/>
        <end position="89"/>
    </location>
</feature>
<reference evidence="2" key="1">
    <citation type="submission" date="2020-11" db="EMBL/GenBank/DDBJ databases">
        <title>Adaptations for nitrogen fixation in a non-lichenized fungal sporocarp promotes dispersal by wood-feeding termites.</title>
        <authorList>
            <consortium name="DOE Joint Genome Institute"/>
            <person name="Koch R.A."/>
            <person name="Yoon G."/>
            <person name="Arayal U."/>
            <person name="Lail K."/>
            <person name="Amirebrahimi M."/>
            <person name="Labutti K."/>
            <person name="Lipzen A."/>
            <person name="Riley R."/>
            <person name="Barry K."/>
            <person name="Henrissat B."/>
            <person name="Grigoriev I.V."/>
            <person name="Herr J.R."/>
            <person name="Aime M.C."/>
        </authorList>
    </citation>
    <scope>NUCLEOTIDE SEQUENCE</scope>
    <source>
        <strain evidence="2">MCA 3950</strain>
    </source>
</reference>
<dbReference type="AlphaFoldDB" id="A0A9P7VLN5"/>
<gene>
    <name evidence="2" type="ORF">BT62DRAFT_332588</name>
</gene>
<accession>A0A9P7VLN5</accession>
<evidence type="ECO:0000256" key="1">
    <source>
        <dbReference type="SAM" id="SignalP"/>
    </source>
</evidence>
<dbReference type="EMBL" id="MU250545">
    <property type="protein sequence ID" value="KAG7443461.1"/>
    <property type="molecule type" value="Genomic_DNA"/>
</dbReference>
<protein>
    <submittedName>
        <fullName evidence="2">Uncharacterized protein</fullName>
    </submittedName>
</protein>
<sequence length="89" mass="10127">MIIRLCTFLCHLSMTWLESKLDPSLRPTISEGITFFEKLCNSLNEITTARIWTLCCCYLPALYAIVLHRHSAGHSAEPGYMYVEGLAFI</sequence>
<organism evidence="2 3">
    <name type="scientific">Guyanagaster necrorhizus</name>
    <dbReference type="NCBI Taxonomy" id="856835"/>
    <lineage>
        <taxon>Eukaryota</taxon>
        <taxon>Fungi</taxon>
        <taxon>Dikarya</taxon>
        <taxon>Basidiomycota</taxon>
        <taxon>Agaricomycotina</taxon>
        <taxon>Agaricomycetes</taxon>
        <taxon>Agaricomycetidae</taxon>
        <taxon>Agaricales</taxon>
        <taxon>Marasmiineae</taxon>
        <taxon>Physalacriaceae</taxon>
        <taxon>Guyanagaster</taxon>
    </lineage>
</organism>
<dbReference type="Proteomes" id="UP000812287">
    <property type="component" value="Unassembled WGS sequence"/>
</dbReference>
<proteinExistence type="predicted"/>
<evidence type="ECO:0000313" key="2">
    <source>
        <dbReference type="EMBL" id="KAG7443461.1"/>
    </source>
</evidence>